<evidence type="ECO:0000256" key="5">
    <source>
        <dbReference type="ARBA" id="ARBA00022833"/>
    </source>
</evidence>
<evidence type="ECO:0000256" key="3">
    <source>
        <dbReference type="ARBA" id="ARBA00022723"/>
    </source>
</evidence>
<dbReference type="InterPro" id="IPR001915">
    <property type="entry name" value="Peptidase_M48"/>
</dbReference>
<keyword evidence="4 9" id="KW-0378">Hydrolase</keyword>
<dbReference type="Proteomes" id="UP001595847">
    <property type="component" value="Unassembled WGS sequence"/>
</dbReference>
<protein>
    <submittedName>
        <fullName evidence="9">M48 family metalloprotease</fullName>
        <ecNumber evidence="9">3.4.24.-</ecNumber>
    </submittedName>
</protein>
<evidence type="ECO:0000259" key="8">
    <source>
        <dbReference type="Pfam" id="PF01435"/>
    </source>
</evidence>
<comment type="cofactor">
    <cofactor evidence="1">
        <name>Zn(2+)</name>
        <dbReference type="ChEBI" id="CHEBI:29105"/>
    </cofactor>
</comment>
<evidence type="ECO:0000313" key="10">
    <source>
        <dbReference type="Proteomes" id="UP001595847"/>
    </source>
</evidence>
<comment type="caution">
    <text evidence="9">The sequence shown here is derived from an EMBL/GenBank/DDBJ whole genome shotgun (WGS) entry which is preliminary data.</text>
</comment>
<name>A0ABV8FUL2_9ACTN</name>
<dbReference type="EMBL" id="JBHSBH010000020">
    <property type="protein sequence ID" value="MFC3999845.1"/>
    <property type="molecule type" value="Genomic_DNA"/>
</dbReference>
<feature type="domain" description="Peptidase M48" evidence="8">
    <location>
        <begin position="167"/>
        <end position="303"/>
    </location>
</feature>
<feature type="transmembrane region" description="Helical" evidence="7">
    <location>
        <begin position="64"/>
        <end position="85"/>
    </location>
</feature>
<feature type="transmembrane region" description="Helical" evidence="7">
    <location>
        <begin position="350"/>
        <end position="370"/>
    </location>
</feature>
<accession>A0ABV8FUL2</accession>
<feature type="transmembrane region" description="Helical" evidence="7">
    <location>
        <begin position="422"/>
        <end position="443"/>
    </location>
</feature>
<feature type="transmembrane region" description="Helical" evidence="7">
    <location>
        <begin position="184"/>
        <end position="210"/>
    </location>
</feature>
<feature type="transmembrane region" description="Helical" evidence="7">
    <location>
        <begin position="222"/>
        <end position="243"/>
    </location>
</feature>
<dbReference type="Pfam" id="PF01435">
    <property type="entry name" value="Peptidase_M48"/>
    <property type="match status" value="1"/>
</dbReference>
<keyword evidence="6 9" id="KW-0482">Metalloprotease</keyword>
<dbReference type="EC" id="3.4.24.-" evidence="9"/>
<dbReference type="RefSeq" id="WP_378538493.1">
    <property type="nucleotide sequence ID" value="NZ_JBHSBH010000020.1"/>
</dbReference>
<keyword evidence="2" id="KW-0645">Protease</keyword>
<feature type="transmembrane region" description="Helical" evidence="7">
    <location>
        <begin position="532"/>
        <end position="556"/>
    </location>
</feature>
<feature type="transmembrane region" description="Helical" evidence="7">
    <location>
        <begin position="500"/>
        <end position="520"/>
    </location>
</feature>
<evidence type="ECO:0000256" key="7">
    <source>
        <dbReference type="SAM" id="Phobius"/>
    </source>
</evidence>
<organism evidence="9 10">
    <name type="scientific">Nocardiopsis sediminis</name>
    <dbReference type="NCBI Taxonomy" id="1778267"/>
    <lineage>
        <taxon>Bacteria</taxon>
        <taxon>Bacillati</taxon>
        <taxon>Actinomycetota</taxon>
        <taxon>Actinomycetes</taxon>
        <taxon>Streptosporangiales</taxon>
        <taxon>Nocardiopsidaceae</taxon>
        <taxon>Nocardiopsis</taxon>
    </lineage>
</organism>
<keyword evidence="7" id="KW-0472">Membrane</keyword>
<feature type="transmembrane region" description="Helical" evidence="7">
    <location>
        <begin position="450"/>
        <end position="471"/>
    </location>
</feature>
<sequence length="824" mass="85879">MAAAVGAMYAGIWYVPLGLAYGVDPLGFTSASCADQVRSEADALSDHAVLNTFLTCHIRQERLIALYLIAAGPIWALLTVAAHAVHPAILARRLNPVRDPDDGALRLARSGMTTGPDRAGRRVDILITRGTTGGARVFGAFGRYRMSVDSSLLVEQEDGHGLDIRSLSVLRHEEAHLRNRDVGLTYLTIASWWAFAVVLGVPLLVFLLAAGTVQVPNELAEYWRIVLGPIATVVPALIVLQAMRARVLRTREHYADVRAAQAGPAGDGLRAILTDMRSTDDRPTWWRRFRGYHPSPGSRLRVLGDPRPLAAISRGDLFIAGLTLGTGYLHLGVVGRLVTASAPFQAGPDVGLLLAAPIGAVVAAEVWNAVHAGSVRLRRAGTAATALASGILLGYSLPHLLFPGWSGFLLAPHPGLAMASAAALWAVCFAFLRWSALCARIWLEATQRRRAACAAGILCGAVVFGCAFTWWTGFTGTLANEGGLGPIAVGVALFTTATDSPALCAAAGCAAAFAVSASTWTTGTGTLARRPYMPMTAGIVLLAAFAAMTAALVMYSPSSSASLQRYTSVALIIIGLLTLLAIVVVSLGLGAWIGGRGRTGAALCAATVCAFTVAAPAPAVFVVGTATGCTVQNPSGSCWGSVWDTMREGYADPSAVTLVTIPLLAVFCSCALAGSLLRRAVDRLRPKHEPVASPSRRLRHRVGGAIAAASAVATALGAIFVPELSASAAPITEQRAELATQVAPETVSRDSACDAASTVLDASLETITIPGIPQDSRGSTLVALASSRDPVLAAMGGAVLDGAEVGSVRFFRSVNYYCDVVSKE</sequence>
<feature type="transmembrane region" description="Helical" evidence="7">
    <location>
        <begin position="600"/>
        <end position="623"/>
    </location>
</feature>
<evidence type="ECO:0000256" key="6">
    <source>
        <dbReference type="ARBA" id="ARBA00023049"/>
    </source>
</evidence>
<evidence type="ECO:0000256" key="2">
    <source>
        <dbReference type="ARBA" id="ARBA00022670"/>
    </source>
</evidence>
<keyword evidence="5" id="KW-0862">Zinc</keyword>
<feature type="transmembrane region" description="Helical" evidence="7">
    <location>
        <begin position="568"/>
        <end position="593"/>
    </location>
</feature>
<reference evidence="10" key="1">
    <citation type="journal article" date="2019" name="Int. J. Syst. Evol. Microbiol.">
        <title>The Global Catalogue of Microorganisms (GCM) 10K type strain sequencing project: providing services to taxonomists for standard genome sequencing and annotation.</title>
        <authorList>
            <consortium name="The Broad Institute Genomics Platform"/>
            <consortium name="The Broad Institute Genome Sequencing Center for Infectious Disease"/>
            <person name="Wu L."/>
            <person name="Ma J."/>
        </authorList>
    </citation>
    <scope>NUCLEOTIDE SEQUENCE [LARGE SCALE GENOMIC DNA]</scope>
    <source>
        <strain evidence="10">TBRC 1826</strain>
    </source>
</reference>
<keyword evidence="10" id="KW-1185">Reference proteome</keyword>
<dbReference type="GO" id="GO:0008237">
    <property type="term" value="F:metallopeptidase activity"/>
    <property type="evidence" value="ECO:0007669"/>
    <property type="project" value="UniProtKB-KW"/>
</dbReference>
<keyword evidence="7" id="KW-0812">Transmembrane</keyword>
<evidence type="ECO:0000256" key="4">
    <source>
        <dbReference type="ARBA" id="ARBA00022801"/>
    </source>
</evidence>
<keyword evidence="3" id="KW-0479">Metal-binding</keyword>
<evidence type="ECO:0000313" key="9">
    <source>
        <dbReference type="EMBL" id="MFC3999845.1"/>
    </source>
</evidence>
<proteinExistence type="predicted"/>
<keyword evidence="7" id="KW-1133">Transmembrane helix</keyword>
<gene>
    <name evidence="9" type="ORF">ACFOVU_28285</name>
</gene>
<feature type="transmembrane region" description="Helical" evidence="7">
    <location>
        <begin position="317"/>
        <end position="338"/>
    </location>
</feature>
<feature type="transmembrane region" description="Helical" evidence="7">
    <location>
        <begin position="382"/>
        <end position="402"/>
    </location>
</feature>
<feature type="transmembrane region" description="Helical" evidence="7">
    <location>
        <begin position="702"/>
        <end position="721"/>
    </location>
</feature>
<feature type="transmembrane region" description="Helical" evidence="7">
    <location>
        <begin position="655"/>
        <end position="677"/>
    </location>
</feature>
<evidence type="ECO:0000256" key="1">
    <source>
        <dbReference type="ARBA" id="ARBA00001947"/>
    </source>
</evidence>